<dbReference type="Proteomes" id="UP000054251">
    <property type="component" value="Unassembled WGS sequence"/>
</dbReference>
<keyword evidence="4" id="KW-0274">FAD</keyword>
<evidence type="ECO:0000256" key="2">
    <source>
        <dbReference type="ARBA" id="ARBA00005466"/>
    </source>
</evidence>
<evidence type="ECO:0000256" key="3">
    <source>
        <dbReference type="ARBA" id="ARBA00022630"/>
    </source>
</evidence>
<dbReference type="InterPro" id="IPR006094">
    <property type="entry name" value="Oxid_FAD_bind_N"/>
</dbReference>
<keyword evidence="5" id="KW-0560">Oxidoreductase</keyword>
<dbReference type="GO" id="GO:0071949">
    <property type="term" value="F:FAD binding"/>
    <property type="evidence" value="ECO:0007669"/>
    <property type="project" value="InterPro"/>
</dbReference>
<dbReference type="EMBL" id="LMYN01000074">
    <property type="protein sequence ID" value="KSA00799.1"/>
    <property type="molecule type" value="Genomic_DNA"/>
</dbReference>
<comment type="similarity">
    <text evidence="2">Belongs to the oxygen-dependent FAD-linked oxidoreductase family.</text>
</comment>
<dbReference type="PANTHER" id="PTHR42973:SF39">
    <property type="entry name" value="FAD-BINDING PCMH-TYPE DOMAIN-CONTAINING PROTEIN"/>
    <property type="match status" value="1"/>
</dbReference>
<accession>A0A0V1PXW5</accession>
<evidence type="ECO:0000313" key="8">
    <source>
        <dbReference type="Proteomes" id="UP000054251"/>
    </source>
</evidence>
<feature type="domain" description="FAD-binding PCMH-type" evidence="6">
    <location>
        <begin position="44"/>
        <end position="216"/>
    </location>
</feature>
<evidence type="ECO:0000256" key="4">
    <source>
        <dbReference type="ARBA" id="ARBA00022827"/>
    </source>
</evidence>
<dbReference type="AlphaFoldDB" id="A0A0V1PXW5"/>
<keyword evidence="8" id="KW-1185">Reference proteome</keyword>
<organism evidence="7 8">
    <name type="scientific">Debaryomyces fabryi</name>
    <dbReference type="NCBI Taxonomy" id="58627"/>
    <lineage>
        <taxon>Eukaryota</taxon>
        <taxon>Fungi</taxon>
        <taxon>Dikarya</taxon>
        <taxon>Ascomycota</taxon>
        <taxon>Saccharomycotina</taxon>
        <taxon>Pichiomycetes</taxon>
        <taxon>Debaryomycetaceae</taxon>
        <taxon>Debaryomyces</taxon>
    </lineage>
</organism>
<dbReference type="PANTHER" id="PTHR42973">
    <property type="entry name" value="BINDING OXIDOREDUCTASE, PUTATIVE (AFU_ORTHOLOGUE AFUA_1G17690)-RELATED"/>
    <property type="match status" value="1"/>
</dbReference>
<dbReference type="InterPro" id="IPR006093">
    <property type="entry name" value="Oxy_OxRdtase_FAD_BS"/>
</dbReference>
<sequence length="475" mass="53950">MENFEQFLLNPNAQELARLLPITWKNSDGFENLVYSRVFNLRVPTRLPIAIIQVKEENDIINGVKLANILNLKVSVISGGHSWAVWGVREDALMLDLGNYKEIRFNDETRTVTASTSIDGRTLNSYLLKNKHRFFPGGHCPDVGIGGFLLQGGMGWCCRGWGWACERIKSLRAVTADGKLLTCSETENSDLFWVARGCGPGFPGIVSTFELETIPEKVLYSATYIYDISKFKEVMNWIVKVSPTTDQDVETVVVTSVPEFQKKPVVTAHIVSFKDLDNDCITELRKYENSKPPGALSEIFGKKTSLEAEYEAQANANPKRHRYRTDNVYLRSDVNVADVLEQSFTTIPNQKTFCLYLSMDPLTKLKDMALSMQTEHYVAIYAVSDNKEEDDQVANWMSRSFQSLEKYSAGAYLGDSDFQIRKTPFWGAEQHLKLNKLRDFFDPKKRFCGYLKDPINEKKNNELSLHEVLHSKASL</sequence>
<evidence type="ECO:0000259" key="6">
    <source>
        <dbReference type="PROSITE" id="PS51387"/>
    </source>
</evidence>
<dbReference type="Gene3D" id="3.30.43.10">
    <property type="entry name" value="Uridine Diphospho-n-acetylenolpyruvylglucosamine Reductase, domain 2"/>
    <property type="match status" value="1"/>
</dbReference>
<dbReference type="Gene3D" id="3.40.462.20">
    <property type="match status" value="1"/>
</dbReference>
<dbReference type="InterPro" id="IPR036318">
    <property type="entry name" value="FAD-bd_PCMH-like_sf"/>
</dbReference>
<evidence type="ECO:0000313" key="7">
    <source>
        <dbReference type="EMBL" id="KSA00799.1"/>
    </source>
</evidence>
<dbReference type="GeneID" id="26840457"/>
<dbReference type="GO" id="GO:0016491">
    <property type="term" value="F:oxidoreductase activity"/>
    <property type="evidence" value="ECO:0007669"/>
    <property type="project" value="UniProtKB-KW"/>
</dbReference>
<dbReference type="InterPro" id="IPR016169">
    <property type="entry name" value="FAD-bd_PCMH_sub2"/>
</dbReference>
<dbReference type="InterPro" id="IPR016166">
    <property type="entry name" value="FAD-bd_PCMH"/>
</dbReference>
<name>A0A0V1PXW5_9ASCO</name>
<dbReference type="RefSeq" id="XP_015466901.1">
    <property type="nucleotide sequence ID" value="XM_015612277.1"/>
</dbReference>
<proteinExistence type="inferred from homology"/>
<gene>
    <name evidence="7" type="ORF">AC631_03448</name>
</gene>
<evidence type="ECO:0000256" key="1">
    <source>
        <dbReference type="ARBA" id="ARBA00001974"/>
    </source>
</evidence>
<comment type="caution">
    <text evidence="7">The sequence shown here is derived from an EMBL/GenBank/DDBJ whole genome shotgun (WGS) entry which is preliminary data.</text>
</comment>
<dbReference type="PROSITE" id="PS00862">
    <property type="entry name" value="OX2_COVAL_FAD"/>
    <property type="match status" value="1"/>
</dbReference>
<comment type="cofactor">
    <cofactor evidence="1">
        <name>FAD</name>
        <dbReference type="ChEBI" id="CHEBI:57692"/>
    </cofactor>
</comment>
<dbReference type="Gene3D" id="3.30.465.10">
    <property type="match status" value="1"/>
</dbReference>
<protein>
    <recommendedName>
        <fullName evidence="6">FAD-binding PCMH-type domain-containing protein</fullName>
    </recommendedName>
</protein>
<dbReference type="InterPro" id="IPR050416">
    <property type="entry name" value="FAD-linked_Oxidoreductase"/>
</dbReference>
<evidence type="ECO:0000256" key="5">
    <source>
        <dbReference type="ARBA" id="ARBA00023002"/>
    </source>
</evidence>
<dbReference type="InterPro" id="IPR016167">
    <property type="entry name" value="FAD-bd_PCMH_sub1"/>
</dbReference>
<dbReference type="PROSITE" id="PS51387">
    <property type="entry name" value="FAD_PCMH"/>
    <property type="match status" value="1"/>
</dbReference>
<dbReference type="SUPFAM" id="SSF56176">
    <property type="entry name" value="FAD-binding/transporter-associated domain-like"/>
    <property type="match status" value="1"/>
</dbReference>
<dbReference type="OrthoDB" id="407275at2759"/>
<dbReference type="Pfam" id="PF01565">
    <property type="entry name" value="FAD_binding_4"/>
    <property type="match status" value="1"/>
</dbReference>
<keyword evidence="3" id="KW-0285">Flavoprotein</keyword>
<reference evidence="7 8" key="1">
    <citation type="submission" date="2015-11" db="EMBL/GenBank/DDBJ databases">
        <title>The genome of Debaryomyces fabryi.</title>
        <authorList>
            <person name="Tafer H."/>
            <person name="Lopandic K."/>
        </authorList>
    </citation>
    <scope>NUCLEOTIDE SEQUENCE [LARGE SCALE GENOMIC DNA]</scope>
    <source>
        <strain evidence="7 8">CBS 789</strain>
    </source>
</reference>